<evidence type="ECO:0000256" key="1">
    <source>
        <dbReference type="SAM" id="MobiDB-lite"/>
    </source>
</evidence>
<proteinExistence type="predicted"/>
<reference evidence="2" key="1">
    <citation type="submission" date="2020-03" db="EMBL/GenBank/DDBJ databases">
        <title>Draft Genome Sequence of Cylindrodendrum hubeiense.</title>
        <authorList>
            <person name="Buettner E."/>
            <person name="Kellner H."/>
        </authorList>
    </citation>
    <scope>NUCLEOTIDE SEQUENCE</scope>
    <source>
        <strain evidence="2">IHI 201604</strain>
    </source>
</reference>
<evidence type="ECO:0000313" key="3">
    <source>
        <dbReference type="Proteomes" id="UP000722485"/>
    </source>
</evidence>
<accession>A0A9P5HA27</accession>
<sequence>MTNPPRQETWSKGRLVGMPYAAHIWAPNRAPQPHLRRRNRSRNRNRTTNHASPMSSMSPKDELGTAIRVALGWFARDTGQQQASCGMAHTLAAHAEDYRGIQLSKPNRTWR</sequence>
<comment type="caution">
    <text evidence="2">The sequence shown here is derived from an EMBL/GenBank/DDBJ whole genome shotgun (WGS) entry which is preliminary data.</text>
</comment>
<dbReference type="AlphaFoldDB" id="A0A9P5HA27"/>
<gene>
    <name evidence="2" type="ORF">G7Z17_g3812</name>
</gene>
<dbReference type="Proteomes" id="UP000722485">
    <property type="component" value="Unassembled WGS sequence"/>
</dbReference>
<name>A0A9P5HA27_9HYPO</name>
<feature type="compositionally biased region" description="Basic residues" evidence="1">
    <location>
        <begin position="34"/>
        <end position="47"/>
    </location>
</feature>
<evidence type="ECO:0000313" key="2">
    <source>
        <dbReference type="EMBL" id="KAF7553183.1"/>
    </source>
</evidence>
<protein>
    <submittedName>
        <fullName evidence="2">Uncharacterized protein</fullName>
    </submittedName>
</protein>
<dbReference type="EMBL" id="JAANBB010000049">
    <property type="protein sequence ID" value="KAF7553183.1"/>
    <property type="molecule type" value="Genomic_DNA"/>
</dbReference>
<organism evidence="2 3">
    <name type="scientific">Cylindrodendrum hubeiense</name>
    <dbReference type="NCBI Taxonomy" id="595255"/>
    <lineage>
        <taxon>Eukaryota</taxon>
        <taxon>Fungi</taxon>
        <taxon>Dikarya</taxon>
        <taxon>Ascomycota</taxon>
        <taxon>Pezizomycotina</taxon>
        <taxon>Sordariomycetes</taxon>
        <taxon>Hypocreomycetidae</taxon>
        <taxon>Hypocreales</taxon>
        <taxon>Nectriaceae</taxon>
        <taxon>Cylindrodendrum</taxon>
    </lineage>
</organism>
<keyword evidence="3" id="KW-1185">Reference proteome</keyword>
<feature type="region of interest" description="Disordered" evidence="1">
    <location>
        <begin position="25"/>
        <end position="62"/>
    </location>
</feature>